<reference evidence="1 2" key="1">
    <citation type="submission" date="2019-07" db="EMBL/GenBank/DDBJ databases">
        <title>Whole genome shotgun sequence of Skermanella aerolata NBRC 106429.</title>
        <authorList>
            <person name="Hosoyama A."/>
            <person name="Uohara A."/>
            <person name="Ohji S."/>
            <person name="Ichikawa N."/>
        </authorList>
    </citation>
    <scope>NUCLEOTIDE SEQUENCE [LARGE SCALE GENOMIC DNA]</scope>
    <source>
        <strain evidence="1 2">NBRC 106429</strain>
    </source>
</reference>
<dbReference type="RefSeq" id="WP_044426057.1">
    <property type="nucleotide sequence ID" value="NZ_BJYZ01000003.1"/>
</dbReference>
<dbReference type="Gene3D" id="3.40.50.150">
    <property type="entry name" value="Vaccinia Virus protein VP39"/>
    <property type="match status" value="1"/>
</dbReference>
<evidence type="ECO:0000313" key="1">
    <source>
        <dbReference type="EMBL" id="GEO36928.1"/>
    </source>
</evidence>
<dbReference type="SUPFAM" id="SSF53335">
    <property type="entry name" value="S-adenosyl-L-methionine-dependent methyltransferases"/>
    <property type="match status" value="1"/>
</dbReference>
<comment type="caution">
    <text evidence="1">The sequence shown here is derived from an EMBL/GenBank/DDBJ whole genome shotgun (WGS) entry which is preliminary data.</text>
</comment>
<dbReference type="AlphaFoldDB" id="A0A512DKD4"/>
<organism evidence="1 2">
    <name type="scientific">Skermanella aerolata</name>
    <dbReference type="NCBI Taxonomy" id="393310"/>
    <lineage>
        <taxon>Bacteria</taxon>
        <taxon>Pseudomonadati</taxon>
        <taxon>Pseudomonadota</taxon>
        <taxon>Alphaproteobacteria</taxon>
        <taxon>Rhodospirillales</taxon>
        <taxon>Azospirillaceae</taxon>
        <taxon>Skermanella</taxon>
    </lineage>
</organism>
<sequence>MTAQAASTIGIERTPSNLGQRFRARRSTYIRQMIDAVHAERGSCRIIDLGGTEHYWRLFEPAYLHSKNVSIVLVNPLPTGTTSGIFTYLQADACNVTQAADNSYDIVHTNSTVEHVGDWSRMKAFAGEVRRLAPRYYVQTPYFWFPYEPHFRLPFFHWLPRSTRVHLQHQFTLGHRQRRETIDEAMQSIEEVRLLDMAQFKCLFPCAQMIRERLFPFTKSLIALKNSPPA</sequence>
<gene>
    <name evidence="1" type="ORF">SAE02_10760</name>
</gene>
<evidence type="ECO:0008006" key="3">
    <source>
        <dbReference type="Google" id="ProtNLM"/>
    </source>
</evidence>
<name>A0A512DKD4_9PROT</name>
<evidence type="ECO:0000313" key="2">
    <source>
        <dbReference type="Proteomes" id="UP000321523"/>
    </source>
</evidence>
<dbReference type="InterPro" id="IPR029063">
    <property type="entry name" value="SAM-dependent_MTases_sf"/>
</dbReference>
<dbReference type="EMBL" id="BJYZ01000003">
    <property type="protein sequence ID" value="GEO36928.1"/>
    <property type="molecule type" value="Genomic_DNA"/>
</dbReference>
<dbReference type="OrthoDB" id="7260171at2"/>
<dbReference type="Proteomes" id="UP000321523">
    <property type="component" value="Unassembled WGS sequence"/>
</dbReference>
<keyword evidence="2" id="KW-1185">Reference proteome</keyword>
<proteinExistence type="predicted"/>
<accession>A0A512DKD4</accession>
<protein>
    <recommendedName>
        <fullName evidence="3">Methyltransferase type 11 domain-containing protein</fullName>
    </recommendedName>
</protein>